<name>A0ABT8Z0V7_9SPIR</name>
<keyword evidence="2" id="KW-1185">Reference proteome</keyword>
<evidence type="ECO:0000313" key="1">
    <source>
        <dbReference type="EMBL" id="MDO7021466.1"/>
    </source>
</evidence>
<dbReference type="Proteomes" id="UP001175147">
    <property type="component" value="Unassembled WGS sequence"/>
</dbReference>
<sequence length="45" mass="4738">MNVLAVSSNAFAATFHPHTISSVSVFSSIAGSFTTSDCFFFCTVT</sequence>
<proteinExistence type="predicted"/>
<dbReference type="EMBL" id="JAUPBM010000208">
    <property type="protein sequence ID" value="MDO7021466.1"/>
    <property type="molecule type" value="Genomic_DNA"/>
</dbReference>
<comment type="caution">
    <text evidence="1">The sequence shown here is derived from an EMBL/GenBank/DDBJ whole genome shotgun (WGS) entry which is preliminary data.</text>
</comment>
<organism evidence="1 2">
    <name type="scientific">Brachyspira innocens</name>
    <dbReference type="NCBI Taxonomy" id="13264"/>
    <lineage>
        <taxon>Bacteria</taxon>
        <taxon>Pseudomonadati</taxon>
        <taxon>Spirochaetota</taxon>
        <taxon>Spirochaetia</taxon>
        <taxon>Brachyspirales</taxon>
        <taxon>Brachyspiraceae</taxon>
        <taxon>Brachyspira</taxon>
    </lineage>
</organism>
<accession>A0ABT8Z0V7</accession>
<protein>
    <submittedName>
        <fullName evidence="1">Uncharacterized protein</fullName>
    </submittedName>
</protein>
<gene>
    <name evidence="1" type="ORF">Q5M86_11850</name>
</gene>
<dbReference type="RefSeq" id="WP_304385395.1">
    <property type="nucleotide sequence ID" value="NZ_JAUPBL010000049.1"/>
</dbReference>
<evidence type="ECO:0000313" key="2">
    <source>
        <dbReference type="Proteomes" id="UP001175147"/>
    </source>
</evidence>
<reference evidence="1" key="1">
    <citation type="submission" date="2023-07" db="EMBL/GenBank/DDBJ databases">
        <title>Mucosal microbiota of week-old chicken and adult hens.</title>
        <authorList>
            <person name="Volf J."/>
            <person name="Karasova D."/>
            <person name="Crhanova M."/>
            <person name="Faldynova M."/>
            <person name="Prikrylova H."/>
            <person name="Zeman M."/>
            <person name="Babak V."/>
            <person name="Rajova J."/>
            <person name="Rychlik I."/>
        </authorList>
    </citation>
    <scope>NUCLEOTIDE SEQUENCE</scope>
    <source>
        <strain evidence="1">ET902</strain>
    </source>
</reference>